<dbReference type="EMBL" id="LCIE01000010">
    <property type="protein sequence ID" value="KKT49195.1"/>
    <property type="molecule type" value="Genomic_DNA"/>
</dbReference>
<sequence length="101" mass="11572">MSFRTEYYSTSVNRDILLDLFLGRGNLIIHVGGQTTTIQRIYDLNLHRDLNDGELAGVKIEGDSDEPRITEVDGKATVKLFNHNQDIFILDLELHLQDAWE</sequence>
<comment type="caution">
    <text evidence="1">The sequence shown here is derived from an EMBL/GenBank/DDBJ whole genome shotgun (WGS) entry which is preliminary data.</text>
</comment>
<gene>
    <name evidence="1" type="ORF">UW41_C0010G0034</name>
</gene>
<reference evidence="1 2" key="1">
    <citation type="journal article" date="2015" name="Nature">
        <title>rRNA introns, odd ribosomes, and small enigmatic genomes across a large radiation of phyla.</title>
        <authorList>
            <person name="Brown C.T."/>
            <person name="Hug L.A."/>
            <person name="Thomas B.C."/>
            <person name="Sharon I."/>
            <person name="Castelle C.J."/>
            <person name="Singh A."/>
            <person name="Wilkins M.J."/>
            <person name="Williams K.H."/>
            <person name="Banfield J.F."/>
        </authorList>
    </citation>
    <scope>NUCLEOTIDE SEQUENCE [LARGE SCALE GENOMIC DNA]</scope>
</reference>
<name>A0A0G1HQJ6_9BACT</name>
<protein>
    <submittedName>
        <fullName evidence="1">Uncharacterized protein</fullName>
    </submittedName>
</protein>
<evidence type="ECO:0000313" key="1">
    <source>
        <dbReference type="EMBL" id="KKT49195.1"/>
    </source>
</evidence>
<dbReference type="AlphaFoldDB" id="A0A0G1HQJ6"/>
<dbReference type="Proteomes" id="UP000034172">
    <property type="component" value="Unassembled WGS sequence"/>
</dbReference>
<organism evidence="1 2">
    <name type="scientific">Candidatus Collierbacteria bacterium GW2011_GWC2_44_18</name>
    <dbReference type="NCBI Taxonomy" id="1618392"/>
    <lineage>
        <taxon>Bacteria</taxon>
        <taxon>Candidatus Collieribacteriota</taxon>
    </lineage>
</organism>
<accession>A0A0G1HQJ6</accession>
<evidence type="ECO:0000313" key="2">
    <source>
        <dbReference type="Proteomes" id="UP000034172"/>
    </source>
</evidence>
<proteinExistence type="predicted"/>